<dbReference type="Gene3D" id="1.10.357.10">
    <property type="entry name" value="Tetracycline Repressor, domain 2"/>
    <property type="match status" value="1"/>
</dbReference>
<feature type="domain" description="Transcriptional regulator TetR C-terminal Proteobacteria type" evidence="1">
    <location>
        <begin position="1"/>
        <end position="39"/>
    </location>
</feature>
<dbReference type="EMBL" id="BOOP01000010">
    <property type="protein sequence ID" value="GII37822.1"/>
    <property type="molecule type" value="Genomic_DNA"/>
</dbReference>
<gene>
    <name evidence="2" type="ORF">Pph01_28250</name>
</gene>
<dbReference type="Proteomes" id="UP000622547">
    <property type="component" value="Unassembled WGS sequence"/>
</dbReference>
<organism evidence="2 3">
    <name type="scientific">Planotetraspora phitsanulokensis</name>
    <dbReference type="NCBI Taxonomy" id="575192"/>
    <lineage>
        <taxon>Bacteria</taxon>
        <taxon>Bacillati</taxon>
        <taxon>Actinomycetota</taxon>
        <taxon>Actinomycetes</taxon>
        <taxon>Streptosporangiales</taxon>
        <taxon>Streptosporangiaceae</taxon>
        <taxon>Planotetraspora</taxon>
    </lineage>
</organism>
<comment type="caution">
    <text evidence="2">The sequence shown here is derived from an EMBL/GenBank/DDBJ whole genome shotgun (WGS) entry which is preliminary data.</text>
</comment>
<reference evidence="2 3" key="1">
    <citation type="submission" date="2021-01" db="EMBL/GenBank/DDBJ databases">
        <title>Whole genome shotgun sequence of Planotetraspora phitsanulokensis NBRC 104273.</title>
        <authorList>
            <person name="Komaki H."/>
            <person name="Tamura T."/>
        </authorList>
    </citation>
    <scope>NUCLEOTIDE SEQUENCE [LARGE SCALE GENOMIC DNA]</scope>
    <source>
        <strain evidence="2 3">NBRC 104273</strain>
    </source>
</reference>
<proteinExistence type="predicted"/>
<evidence type="ECO:0000313" key="3">
    <source>
        <dbReference type="Proteomes" id="UP000622547"/>
    </source>
</evidence>
<sequence length="45" mass="5111">MLTQPSQLRVRRLVIAEASRFPKLGHAYFETGPERVHRAPGPNPE</sequence>
<evidence type="ECO:0000313" key="2">
    <source>
        <dbReference type="EMBL" id="GII37822.1"/>
    </source>
</evidence>
<dbReference type="InterPro" id="IPR039536">
    <property type="entry name" value="TetR_C_Proteobacteria"/>
</dbReference>
<name>A0A8J3XDX8_9ACTN</name>
<accession>A0A8J3XDX8</accession>
<keyword evidence="3" id="KW-1185">Reference proteome</keyword>
<evidence type="ECO:0000259" key="1">
    <source>
        <dbReference type="Pfam" id="PF14246"/>
    </source>
</evidence>
<protein>
    <recommendedName>
        <fullName evidence="1">Transcriptional regulator TetR C-terminal Proteobacteria type domain-containing protein</fullName>
    </recommendedName>
</protein>
<dbReference type="Pfam" id="PF14246">
    <property type="entry name" value="TetR_C_7"/>
    <property type="match status" value="1"/>
</dbReference>
<dbReference type="AlphaFoldDB" id="A0A8J3XDX8"/>